<dbReference type="InterPro" id="IPR011042">
    <property type="entry name" value="6-blade_b-propeller_TolB-like"/>
</dbReference>
<gene>
    <name evidence="4" type="ORF">SCNU_01240</name>
</gene>
<dbReference type="OrthoDB" id="9770043at2"/>
<keyword evidence="5" id="KW-1185">Reference proteome</keyword>
<feature type="chain" id="PRO_5003277121" evidence="2">
    <location>
        <begin position="25"/>
        <end position="381"/>
    </location>
</feature>
<dbReference type="STRING" id="644548.SCNU_01240"/>
<accession>F1YEX7</accession>
<dbReference type="RefSeq" id="WP_009677525.1">
    <property type="nucleotide sequence ID" value="NZ_AEUD01000001.1"/>
</dbReference>
<dbReference type="Gene3D" id="2.120.10.30">
    <property type="entry name" value="TolB, C-terminal domain"/>
    <property type="match status" value="1"/>
</dbReference>
<name>F1YEX7_9ACTN</name>
<protein>
    <submittedName>
        <fullName evidence="4">Glucose/sorbosone dehydrogenase-like protein</fullName>
    </submittedName>
</protein>
<feature type="signal peptide" evidence="2">
    <location>
        <begin position="1"/>
        <end position="24"/>
    </location>
</feature>
<reference evidence="4 5" key="1">
    <citation type="journal article" date="2011" name="J. Bacteriol.">
        <title>Draft Genome Sequence of Gordonia neofelifaecis NRRL B-59395, a Cholesterol-Degrading Actinomycete.</title>
        <authorList>
            <person name="Ge F."/>
            <person name="Li W."/>
            <person name="Chen G."/>
            <person name="Liu Y."/>
            <person name="Zhang G."/>
            <person name="Yong B."/>
            <person name="Wang Q."/>
            <person name="Wang N."/>
            <person name="Huang Z."/>
            <person name="Li W."/>
            <person name="Wang J."/>
            <person name="Wu C."/>
            <person name="Xie Q."/>
            <person name="Liu G."/>
        </authorList>
    </citation>
    <scope>NUCLEOTIDE SEQUENCE [LARGE SCALE GENOMIC DNA]</scope>
    <source>
        <strain evidence="4 5">NRRL B-59395</strain>
    </source>
</reference>
<dbReference type="AlphaFoldDB" id="F1YEX7"/>
<keyword evidence="2" id="KW-0732">Signal</keyword>
<dbReference type="SUPFAM" id="SSF75011">
    <property type="entry name" value="3-carboxy-cis,cis-mucoante lactonizing enzyme"/>
    <property type="match status" value="1"/>
</dbReference>
<organism evidence="4 5">
    <name type="scientific">Gordonia neofelifaecis NRRL B-59395</name>
    <dbReference type="NCBI Taxonomy" id="644548"/>
    <lineage>
        <taxon>Bacteria</taxon>
        <taxon>Bacillati</taxon>
        <taxon>Actinomycetota</taxon>
        <taxon>Actinomycetes</taxon>
        <taxon>Mycobacteriales</taxon>
        <taxon>Gordoniaceae</taxon>
        <taxon>Gordonia</taxon>
    </lineage>
</organism>
<dbReference type="eggNOG" id="COG2133">
    <property type="taxonomic scope" value="Bacteria"/>
</dbReference>
<feature type="region of interest" description="Disordered" evidence="1">
    <location>
        <begin position="34"/>
        <end position="79"/>
    </location>
</feature>
<dbReference type="EMBL" id="AEUD01000001">
    <property type="protein sequence ID" value="EGD56960.1"/>
    <property type="molecule type" value="Genomic_DNA"/>
</dbReference>
<comment type="caution">
    <text evidence="4">The sequence shown here is derived from an EMBL/GenBank/DDBJ whole genome shotgun (WGS) entry which is preliminary data.</text>
</comment>
<evidence type="ECO:0000313" key="5">
    <source>
        <dbReference type="Proteomes" id="UP000035065"/>
    </source>
</evidence>
<dbReference type="Proteomes" id="UP000035065">
    <property type="component" value="Unassembled WGS sequence"/>
</dbReference>
<dbReference type="InterPro" id="IPR012938">
    <property type="entry name" value="Glc/Sorbosone_DH"/>
</dbReference>
<dbReference type="Pfam" id="PF07995">
    <property type="entry name" value="GSDH"/>
    <property type="match status" value="1"/>
</dbReference>
<evidence type="ECO:0000259" key="3">
    <source>
        <dbReference type="Pfam" id="PF07995"/>
    </source>
</evidence>
<dbReference type="PROSITE" id="PS51257">
    <property type="entry name" value="PROKAR_LIPOPROTEIN"/>
    <property type="match status" value="1"/>
</dbReference>
<feature type="domain" description="Glucose/Sorbosone dehydrogenase" evidence="3">
    <location>
        <begin position="101"/>
        <end position="229"/>
    </location>
</feature>
<evidence type="ECO:0000256" key="2">
    <source>
        <dbReference type="SAM" id="SignalP"/>
    </source>
</evidence>
<proteinExistence type="predicted"/>
<evidence type="ECO:0000256" key="1">
    <source>
        <dbReference type="SAM" id="MobiDB-lite"/>
    </source>
</evidence>
<sequence length="381" mass="38677">MPSHSRAARRALLAVTSAIAVALAATGCADFSQEDQAADQGSFTAPPTMERAPQQAPQPPSDDQGGGPPPTGPCVDPDPAVIATCLASTGGVRPADPSGRTTYVAERTTGKIILSKRYGPQRVVASVDVDGSGDGGLIDFEMSPTYVEDQMIYALVTTGSDNRVVRIAPTGSVKPILTGIPKGATGNMGSISFASPTELVVATGDAGDPAAASDRGSLAGKIFSIDPNVADPKPDIRATGLGSDVALCPSPGADGQLFVADSGAAGDRLSLVGPKGLQTLWTWPDRPGVSGCAVGDSWIAVSVAGAKRIDTFIRPANGSLTVGRPNPQDFSKTYGAVGRMTALGGQATQLATVNKATSGAPVKSYDDRVAIYMPKAGEDLT</sequence>
<evidence type="ECO:0000313" key="4">
    <source>
        <dbReference type="EMBL" id="EGD56960.1"/>
    </source>
</evidence>